<feature type="domain" description="EAL" evidence="1">
    <location>
        <begin position="10"/>
        <end position="256"/>
    </location>
</feature>
<dbReference type="PANTHER" id="PTHR33121">
    <property type="entry name" value="CYCLIC DI-GMP PHOSPHODIESTERASE PDEF"/>
    <property type="match status" value="1"/>
</dbReference>
<dbReference type="CDD" id="cd01948">
    <property type="entry name" value="EAL"/>
    <property type="match status" value="1"/>
</dbReference>
<accession>A0ABV8INJ8</accession>
<dbReference type="RefSeq" id="WP_378066776.1">
    <property type="nucleotide sequence ID" value="NZ_JBHSBL010000013.1"/>
</dbReference>
<dbReference type="Gene3D" id="3.20.20.450">
    <property type="entry name" value="EAL domain"/>
    <property type="match status" value="1"/>
</dbReference>
<dbReference type="SMART" id="SM00052">
    <property type="entry name" value="EAL"/>
    <property type="match status" value="1"/>
</dbReference>
<keyword evidence="3" id="KW-1185">Reference proteome</keyword>
<dbReference type="PROSITE" id="PS50883">
    <property type="entry name" value="EAL"/>
    <property type="match status" value="1"/>
</dbReference>
<dbReference type="SUPFAM" id="SSF141868">
    <property type="entry name" value="EAL domain-like"/>
    <property type="match status" value="1"/>
</dbReference>
<evidence type="ECO:0000259" key="1">
    <source>
        <dbReference type="PROSITE" id="PS50883"/>
    </source>
</evidence>
<gene>
    <name evidence="2" type="ORF">ACFO0C_12680</name>
</gene>
<dbReference type="InterPro" id="IPR001633">
    <property type="entry name" value="EAL_dom"/>
</dbReference>
<reference evidence="3" key="1">
    <citation type="journal article" date="2019" name="Int. J. Syst. Evol. Microbiol.">
        <title>The Global Catalogue of Microorganisms (GCM) 10K type strain sequencing project: providing services to taxonomists for standard genome sequencing and annotation.</title>
        <authorList>
            <consortium name="The Broad Institute Genomics Platform"/>
            <consortium name="The Broad Institute Genome Sequencing Center for Infectious Disease"/>
            <person name="Wu L."/>
            <person name="Ma J."/>
        </authorList>
    </citation>
    <scope>NUCLEOTIDE SEQUENCE [LARGE SCALE GENOMIC DNA]</scope>
    <source>
        <strain evidence="3">TBRC 5832</strain>
    </source>
</reference>
<dbReference type="PANTHER" id="PTHR33121:SF76">
    <property type="entry name" value="SIGNALING PROTEIN"/>
    <property type="match status" value="1"/>
</dbReference>
<evidence type="ECO:0000313" key="2">
    <source>
        <dbReference type="EMBL" id="MFC4065789.1"/>
    </source>
</evidence>
<name>A0ABV8INJ8_9ACTN</name>
<dbReference type="InterPro" id="IPR050706">
    <property type="entry name" value="Cyclic-di-GMP_PDE-like"/>
</dbReference>
<comment type="caution">
    <text evidence="2">The sequence shown here is derived from an EMBL/GenBank/DDBJ whole genome shotgun (WGS) entry which is preliminary data.</text>
</comment>
<evidence type="ECO:0000313" key="3">
    <source>
        <dbReference type="Proteomes" id="UP001595867"/>
    </source>
</evidence>
<proteinExistence type="predicted"/>
<protein>
    <submittedName>
        <fullName evidence="2">EAL domain-containing protein</fullName>
    </submittedName>
</protein>
<dbReference type="Proteomes" id="UP001595867">
    <property type="component" value="Unassembled WGS sequence"/>
</dbReference>
<dbReference type="InterPro" id="IPR035919">
    <property type="entry name" value="EAL_sf"/>
</dbReference>
<dbReference type="EMBL" id="JBHSBL010000013">
    <property type="protein sequence ID" value="MFC4065789.1"/>
    <property type="molecule type" value="Genomic_DNA"/>
</dbReference>
<organism evidence="2 3">
    <name type="scientific">Actinoplanes subglobosus</name>
    <dbReference type="NCBI Taxonomy" id="1547892"/>
    <lineage>
        <taxon>Bacteria</taxon>
        <taxon>Bacillati</taxon>
        <taxon>Actinomycetota</taxon>
        <taxon>Actinomycetes</taxon>
        <taxon>Micromonosporales</taxon>
        <taxon>Micromonosporaceae</taxon>
        <taxon>Actinoplanes</taxon>
    </lineage>
</organism>
<dbReference type="Pfam" id="PF00563">
    <property type="entry name" value="EAL"/>
    <property type="match status" value="1"/>
</dbReference>
<sequence>MPTTPASPRAVDDGTAILEIIDRRLIEPHYQPIVDLSSTGVVGLEALARGPAGTDLRYPDRLLAAASAAGRLGEFDMLCAERALEGALEAATPPPLLFVNVEPAVMNQVVSPRLVELIGAGLPFHEVMEFTERALTMAPGAMVRLAGVMRAFGHSIALDDVGVDPLSLVLFPILEPEIIKLDMSLVRDPHAAATARIAAAVREQAQRTGARIIAEGIETQDDFTQAVRLGAHWGQGWLFGRPAPIQHAHHRYDRDAAAALPRSRAEFLDPVITPFEATAAHAPAVAATVQDILDHLDRIRALVAHDPDTIVLASVPDDMIAGLPGPVHTLFGDPRSLIVNDEPIPGEFCVAALGNGSGLGMCVRSRPHQQIRRLDQLAAVAEVARNLLLRHPYTFPPHDYAAVAPGDTRRHRG</sequence>